<evidence type="ECO:0000256" key="1">
    <source>
        <dbReference type="SAM" id="SignalP"/>
    </source>
</evidence>
<feature type="signal peptide" evidence="1">
    <location>
        <begin position="1"/>
        <end position="26"/>
    </location>
</feature>
<dbReference type="Proteomes" id="UP000320390">
    <property type="component" value="Chromosome"/>
</dbReference>
<dbReference type="InterPro" id="IPR051548">
    <property type="entry name" value="Grx-like_ET"/>
</dbReference>
<keyword evidence="4" id="KW-1185">Reference proteome</keyword>
<dbReference type="InterPro" id="IPR006869">
    <property type="entry name" value="DUF547"/>
</dbReference>
<accession>A0A518EZU3</accession>
<proteinExistence type="predicted"/>
<dbReference type="PANTHER" id="PTHR34386:SF1">
    <property type="entry name" value="GLUTAREDOXIN-LIKE PROTEIN NRDH"/>
    <property type="match status" value="1"/>
</dbReference>
<organism evidence="3 4">
    <name type="scientific">Saltatorellus ferox</name>
    <dbReference type="NCBI Taxonomy" id="2528018"/>
    <lineage>
        <taxon>Bacteria</taxon>
        <taxon>Pseudomonadati</taxon>
        <taxon>Planctomycetota</taxon>
        <taxon>Planctomycetia</taxon>
        <taxon>Planctomycetia incertae sedis</taxon>
        <taxon>Saltatorellus</taxon>
    </lineage>
</organism>
<dbReference type="AlphaFoldDB" id="A0A518EZU3"/>
<protein>
    <recommendedName>
        <fullName evidence="2">DUF547 domain-containing protein</fullName>
    </recommendedName>
</protein>
<dbReference type="EMBL" id="CP036434">
    <property type="protein sequence ID" value="QDV09591.1"/>
    <property type="molecule type" value="Genomic_DNA"/>
</dbReference>
<name>A0A518EZU3_9BACT</name>
<reference evidence="3 4" key="1">
    <citation type="submission" date="2019-02" db="EMBL/GenBank/DDBJ databases">
        <title>Deep-cultivation of Planctomycetes and their phenomic and genomic characterization uncovers novel biology.</title>
        <authorList>
            <person name="Wiegand S."/>
            <person name="Jogler M."/>
            <person name="Boedeker C."/>
            <person name="Pinto D."/>
            <person name="Vollmers J."/>
            <person name="Rivas-Marin E."/>
            <person name="Kohn T."/>
            <person name="Peeters S.H."/>
            <person name="Heuer A."/>
            <person name="Rast P."/>
            <person name="Oberbeckmann S."/>
            <person name="Bunk B."/>
            <person name="Jeske O."/>
            <person name="Meyerdierks A."/>
            <person name="Storesund J.E."/>
            <person name="Kallscheuer N."/>
            <person name="Luecker S."/>
            <person name="Lage O.M."/>
            <person name="Pohl T."/>
            <person name="Merkel B.J."/>
            <person name="Hornburger P."/>
            <person name="Mueller R.-W."/>
            <person name="Bruemmer F."/>
            <person name="Labrenz M."/>
            <person name="Spormann A.M."/>
            <person name="Op den Camp H."/>
            <person name="Overmann J."/>
            <person name="Amann R."/>
            <person name="Jetten M.S.M."/>
            <person name="Mascher T."/>
            <person name="Medema M.H."/>
            <person name="Devos D.P."/>
            <person name="Kaster A.-K."/>
            <person name="Ovreas L."/>
            <person name="Rohde M."/>
            <person name="Galperin M.Y."/>
            <person name="Jogler C."/>
        </authorList>
    </citation>
    <scope>NUCLEOTIDE SEQUENCE [LARGE SCALE GENOMIC DNA]</scope>
    <source>
        <strain evidence="3 4">Poly30</strain>
    </source>
</reference>
<gene>
    <name evidence="3" type="ORF">Poly30_51490</name>
</gene>
<feature type="domain" description="DUF547" evidence="2">
    <location>
        <begin position="90"/>
        <end position="203"/>
    </location>
</feature>
<feature type="chain" id="PRO_5021926297" description="DUF547 domain-containing protein" evidence="1">
    <location>
        <begin position="27"/>
        <end position="283"/>
    </location>
</feature>
<dbReference type="GO" id="GO:0009055">
    <property type="term" value="F:electron transfer activity"/>
    <property type="evidence" value="ECO:0007669"/>
    <property type="project" value="TreeGrafter"/>
</dbReference>
<keyword evidence="1" id="KW-0732">Signal</keyword>
<dbReference type="GO" id="GO:0045454">
    <property type="term" value="P:cell redox homeostasis"/>
    <property type="evidence" value="ECO:0007669"/>
    <property type="project" value="TreeGrafter"/>
</dbReference>
<dbReference type="Pfam" id="PF04784">
    <property type="entry name" value="DUF547"/>
    <property type="match status" value="1"/>
</dbReference>
<dbReference type="OrthoDB" id="526867at2"/>
<sequence length="283" mass="31039" precursor="true">MPLEAMKKTLAAAAVTSAVLAVSVLAGVPRLQAAEIQTAAFDHTHAGLTAVYESALKGGLVDYAGLRENPKALDAYLAGLAATTPAQHASWSRDQRFAFWINAYNAFTIQLIRDEGPVKSIKDLGGLFSSPWEKKFIPLPAFDPEKKGKKITLDEIEHELLRPVFKDARVHAAINCASLGCPPLRATAFIAEDLSEQLDDQVQVWLGDSSRNQVVPVNGKIRVSKIFDWFEEDFGQGDAPIVRWIADHVGDESTAKALRAQAAKIDVRYVDYDWSVNAQKGRR</sequence>
<evidence type="ECO:0000259" key="2">
    <source>
        <dbReference type="Pfam" id="PF04784"/>
    </source>
</evidence>
<evidence type="ECO:0000313" key="3">
    <source>
        <dbReference type="EMBL" id="QDV09591.1"/>
    </source>
</evidence>
<evidence type="ECO:0000313" key="4">
    <source>
        <dbReference type="Proteomes" id="UP000320390"/>
    </source>
</evidence>
<dbReference type="PANTHER" id="PTHR34386">
    <property type="entry name" value="GLUTAREDOXIN"/>
    <property type="match status" value="1"/>
</dbReference>